<proteinExistence type="predicted"/>
<sequence length="936" mass="107555">MTTIVHDTSEAVCLSAEFNLYLKPIAKVTVSVALPQLKLPGKSISNWEVMERIKAMVAPEQFSALRISKSTMDFIRFEGEVENKTVVKSLLGRLDGKSIKLSGFTDVLKVRAVENKVDFPTRHDWDSFFRDAKDMNETLPGERPDTIHLEGLPCRWFSQKNSPFPDRPSEKVLIAVFETFGKVRNVDIPMLDPYREEMLDKNFNTFSFGGHLNFEAYVQYQEYCGFTKAMDTMRGMKLMLKGEDGKAVACNIKVTFDTSKHLSELALKRRTLERMKLQELERQREEQKRQAKEEEERRKEMERKQKEQEEEEKERKKEERLRRRELKLREKEQRKTLKKVRRQQEWEQKKLQMKIAMEERRLLLAQRNLESIRLIAELLARAKALKQQQQEKERAERKEQERQEQARQKEELARLQQLEACRRKQEEELRRVEVEKDRSLELQRREKELRERLLCNLMKKSNDGSTKPPGTQEKVPTKEASIPGGTDEMLEVLGRLNGVKAAESKEKRVSKSGAQAHASGKNRAMEERRGVEERKTGREGRREEAARIYCHDGIQKPDPTNQSSTIILQSPVKPVAMDECREMTTPEGTPAADAYPRKILEYMEGFLISKTMFTSCELGVYDVLLGAGRPLSAEEISQAIGASLDGTERLLAACTGLQLLNTHKDDGRVLYSNTDQASVYLTRSSPLSLFQSIQYNSRTIYFCWHHLTDAVREGRNQYERAFGVSSKDLFEALYRCDEEMVKFMQLMNSIWNICGKDVVRAFDLSPFKAICDLGGCSGALAKQCTSSYPECTVTIFDLPKVVRMSREHFVSEADLRISFHQGDFFKDPLPEADLYILARILHDWTDERCIELLGRVYEACNPGGGVLLVEALLHDDGSGPLTVQLYSLNMLVQTEGRERTAPQYSALLAAAGFTNIQHRLTGKIYDAVLGHKEVRD</sequence>
<feature type="region of interest" description="Disordered" evidence="6">
    <location>
        <begin position="501"/>
        <end position="543"/>
    </location>
</feature>
<dbReference type="PROSITE" id="PS51683">
    <property type="entry name" value="SAM_OMT_II"/>
    <property type="match status" value="1"/>
</dbReference>
<dbReference type="GO" id="GO:0008171">
    <property type="term" value="F:O-methyltransferase activity"/>
    <property type="evidence" value="ECO:0007669"/>
    <property type="project" value="InterPro"/>
</dbReference>
<keyword evidence="4" id="KW-0949">S-adenosyl-L-methionine</keyword>
<dbReference type="EMBL" id="JAGKHQ010000012">
    <property type="protein sequence ID" value="KAG7502480.1"/>
    <property type="molecule type" value="Genomic_DNA"/>
</dbReference>
<feature type="region of interest" description="Disordered" evidence="6">
    <location>
        <begin position="459"/>
        <end position="484"/>
    </location>
</feature>
<evidence type="ECO:0000256" key="6">
    <source>
        <dbReference type="SAM" id="MobiDB-lite"/>
    </source>
</evidence>
<keyword evidence="10" id="KW-1185">Reference proteome</keyword>
<dbReference type="InterPro" id="IPR012967">
    <property type="entry name" value="COMT_dimerisation"/>
</dbReference>
<dbReference type="Pfam" id="PF25015">
    <property type="entry name" value="RBD_AKAP-17A"/>
    <property type="match status" value="1"/>
</dbReference>
<evidence type="ECO:0000256" key="3">
    <source>
        <dbReference type="ARBA" id="ARBA00022679"/>
    </source>
</evidence>
<gene>
    <name evidence="9" type="ORF">JOB18_020596</name>
</gene>
<comment type="caution">
    <text evidence="9">The sequence shown here is derived from an EMBL/GenBank/DDBJ whole genome shotgun (WGS) entry which is preliminary data.</text>
</comment>
<keyword evidence="2" id="KW-0489">Methyltransferase</keyword>
<dbReference type="InterPro" id="IPR016461">
    <property type="entry name" value="COMT-like"/>
</dbReference>
<evidence type="ECO:0000313" key="10">
    <source>
        <dbReference type="Proteomes" id="UP000693946"/>
    </source>
</evidence>
<dbReference type="Proteomes" id="UP000693946">
    <property type="component" value="Linkage Group LG2"/>
</dbReference>
<evidence type="ECO:0000313" key="9">
    <source>
        <dbReference type="EMBL" id="KAG7502480.1"/>
    </source>
</evidence>
<dbReference type="CDD" id="cd12264">
    <property type="entry name" value="RRM_AKAP17A"/>
    <property type="match status" value="1"/>
</dbReference>
<evidence type="ECO:0000259" key="7">
    <source>
        <dbReference type="Pfam" id="PF00891"/>
    </source>
</evidence>
<dbReference type="InterPro" id="IPR056852">
    <property type="entry name" value="AK17A/B"/>
</dbReference>
<feature type="coiled-coil region" evidence="5">
    <location>
        <begin position="375"/>
        <end position="452"/>
    </location>
</feature>
<accession>A0AAV6RBK5</accession>
<keyword evidence="3" id="KW-0808">Transferase</keyword>
<dbReference type="Pfam" id="PF00891">
    <property type="entry name" value="Methyltransf_2"/>
    <property type="match status" value="1"/>
</dbReference>
<evidence type="ECO:0000256" key="1">
    <source>
        <dbReference type="ARBA" id="ARBA00011738"/>
    </source>
</evidence>
<feature type="domain" description="O-methyltransferase dimerisation" evidence="8">
    <location>
        <begin position="600"/>
        <end position="682"/>
    </location>
</feature>
<evidence type="ECO:0000256" key="5">
    <source>
        <dbReference type="SAM" id="Coils"/>
    </source>
</evidence>
<organism evidence="9 10">
    <name type="scientific">Solea senegalensis</name>
    <name type="common">Senegalese sole</name>
    <dbReference type="NCBI Taxonomy" id="28829"/>
    <lineage>
        <taxon>Eukaryota</taxon>
        <taxon>Metazoa</taxon>
        <taxon>Chordata</taxon>
        <taxon>Craniata</taxon>
        <taxon>Vertebrata</taxon>
        <taxon>Euteleostomi</taxon>
        <taxon>Actinopterygii</taxon>
        <taxon>Neopterygii</taxon>
        <taxon>Teleostei</taxon>
        <taxon>Neoteleostei</taxon>
        <taxon>Acanthomorphata</taxon>
        <taxon>Carangaria</taxon>
        <taxon>Pleuronectiformes</taxon>
        <taxon>Pleuronectoidei</taxon>
        <taxon>Soleidae</taxon>
        <taxon>Solea</taxon>
    </lineage>
</organism>
<protein>
    <submittedName>
        <fullName evidence="9">A-kinase anchor protein 17A</fullName>
    </submittedName>
</protein>
<reference evidence="9 10" key="1">
    <citation type="journal article" date="2021" name="Sci. Rep.">
        <title>Chromosome anchoring in Senegalese sole (Solea senegalensis) reveals sex-associated markers and genome rearrangements in flatfish.</title>
        <authorList>
            <person name="Guerrero-Cozar I."/>
            <person name="Gomez-Garrido J."/>
            <person name="Berbel C."/>
            <person name="Martinez-Blanch J.F."/>
            <person name="Alioto T."/>
            <person name="Claros M.G."/>
            <person name="Gagnaire P.A."/>
            <person name="Manchado M."/>
        </authorList>
    </citation>
    <scope>NUCLEOTIDE SEQUENCE [LARGE SCALE GENOMIC DNA]</scope>
    <source>
        <strain evidence="9">Sse05_10M</strain>
    </source>
</reference>
<evidence type="ECO:0000256" key="4">
    <source>
        <dbReference type="ARBA" id="ARBA00022691"/>
    </source>
</evidence>
<evidence type="ECO:0000256" key="2">
    <source>
        <dbReference type="ARBA" id="ARBA00022603"/>
    </source>
</evidence>
<keyword evidence="5" id="KW-0175">Coiled coil</keyword>
<dbReference type="FunFam" id="1.10.10.10:FF:000358">
    <property type="entry name" value="Acetylserotonin O-methyltransferase"/>
    <property type="match status" value="1"/>
</dbReference>
<feature type="compositionally biased region" description="Basic and acidic residues" evidence="6">
    <location>
        <begin position="523"/>
        <end position="543"/>
    </location>
</feature>
<feature type="domain" description="O-methyltransferase C-terminal" evidence="7">
    <location>
        <begin position="704"/>
        <end position="913"/>
    </location>
</feature>
<dbReference type="Pfam" id="PF08100">
    <property type="entry name" value="Dimerisation"/>
    <property type="match status" value="1"/>
</dbReference>
<dbReference type="FunFam" id="3.40.50.150:FF:000146">
    <property type="entry name" value="Acetylserotonin O-methyltransferase"/>
    <property type="match status" value="1"/>
</dbReference>
<dbReference type="PANTHER" id="PTHR12484:SF4">
    <property type="entry name" value="A-KINASE ANCHOR PROTEIN 17A"/>
    <property type="match status" value="1"/>
</dbReference>
<dbReference type="GO" id="GO:0046983">
    <property type="term" value="F:protein dimerization activity"/>
    <property type="evidence" value="ECO:0007669"/>
    <property type="project" value="InterPro"/>
</dbReference>
<comment type="subunit">
    <text evidence="1">Homodimer.</text>
</comment>
<dbReference type="PANTHER" id="PTHR12484">
    <property type="entry name" value="B-LYMPHOCYTE ANTIGEN-RELATED"/>
    <property type="match status" value="1"/>
</dbReference>
<evidence type="ECO:0000259" key="8">
    <source>
        <dbReference type="Pfam" id="PF08100"/>
    </source>
</evidence>
<dbReference type="GO" id="GO:0032259">
    <property type="term" value="P:methylation"/>
    <property type="evidence" value="ECO:0007669"/>
    <property type="project" value="UniProtKB-KW"/>
</dbReference>
<name>A0AAV6RBK5_SOLSE</name>
<dbReference type="InterPro" id="IPR001077">
    <property type="entry name" value="COMT_C"/>
</dbReference>
<feature type="region of interest" description="Disordered" evidence="6">
    <location>
        <begin position="280"/>
        <end position="320"/>
    </location>
</feature>
<dbReference type="AlphaFoldDB" id="A0AAV6RBK5"/>